<gene>
    <name evidence="3" type="ORF">TVAG_044500</name>
</gene>
<dbReference type="EMBL" id="DS113536">
    <property type="protein sequence ID" value="EAY02432.1"/>
    <property type="molecule type" value="Genomic_DNA"/>
</dbReference>
<dbReference type="Proteomes" id="UP000001542">
    <property type="component" value="Unassembled WGS sequence"/>
</dbReference>
<dbReference type="AlphaFoldDB" id="A2EY22"/>
<name>A2EY22_TRIV3</name>
<comment type="similarity">
    <text evidence="1">Belongs to the NifU family.</text>
</comment>
<evidence type="ECO:0000259" key="2">
    <source>
        <dbReference type="Pfam" id="PF01106"/>
    </source>
</evidence>
<evidence type="ECO:0000313" key="3">
    <source>
        <dbReference type="EMBL" id="EAY02432.1"/>
    </source>
</evidence>
<feature type="domain" description="NIF system FeS cluster assembly NifU C-terminal" evidence="2">
    <location>
        <begin position="29"/>
        <end position="95"/>
    </location>
</feature>
<dbReference type="GO" id="GO:0005506">
    <property type="term" value="F:iron ion binding"/>
    <property type="evidence" value="ECO:0007669"/>
    <property type="project" value="InterPro"/>
</dbReference>
<dbReference type="VEuPathDB" id="TrichDB:TVAGG3_0300830"/>
<dbReference type="SUPFAM" id="SSF117916">
    <property type="entry name" value="Fe-S cluster assembly (FSCA) domain-like"/>
    <property type="match status" value="1"/>
</dbReference>
<dbReference type="InterPro" id="IPR001075">
    <property type="entry name" value="NIF_FeS_clus_asmbl_NifU_C"/>
</dbReference>
<dbReference type="PANTHER" id="PTHR11178">
    <property type="entry name" value="IRON-SULFUR CLUSTER SCAFFOLD PROTEIN NFU-RELATED"/>
    <property type="match status" value="1"/>
</dbReference>
<dbReference type="InterPro" id="IPR034904">
    <property type="entry name" value="FSCA_dom_sf"/>
</dbReference>
<dbReference type="OrthoDB" id="565552at2759"/>
<dbReference type="STRING" id="5722.A2EY22"/>
<dbReference type="eggNOG" id="KOG2358">
    <property type="taxonomic scope" value="Eukaryota"/>
</dbReference>
<dbReference type="KEGG" id="tva:4760274"/>
<dbReference type="SMR" id="A2EY22"/>
<organism evidence="3 4">
    <name type="scientific">Trichomonas vaginalis (strain ATCC PRA-98 / G3)</name>
    <dbReference type="NCBI Taxonomy" id="412133"/>
    <lineage>
        <taxon>Eukaryota</taxon>
        <taxon>Metamonada</taxon>
        <taxon>Parabasalia</taxon>
        <taxon>Trichomonadida</taxon>
        <taxon>Trichomonadidae</taxon>
        <taxon>Trichomonas</taxon>
    </lineage>
</organism>
<dbReference type="PANTHER" id="PTHR11178:SF1">
    <property type="entry name" value="NFU1 IRON-SULFUR CLUSTER SCAFFOLD HOMOLOG, MITOCHONDRIAL"/>
    <property type="match status" value="1"/>
</dbReference>
<proteinExistence type="inferred from homology"/>
<dbReference type="FunFam" id="3.30.300.130:FF:000031">
    <property type="match status" value="1"/>
</dbReference>
<sequence length="103" mass="11252">MLSVISHSTNSPVFANFFAKATKEFFDKVNAVIDERVRPVLQMDGGDIVLKDITDGIVSVQLTGHCSGCPSRKNTLNAGILGCLQEEFGEKEIVEIKELPLTE</sequence>
<protein>
    <submittedName>
        <fullName evidence="3">NifU-like domain containing protein</fullName>
    </submittedName>
</protein>
<evidence type="ECO:0000313" key="4">
    <source>
        <dbReference type="Proteomes" id="UP000001542"/>
    </source>
</evidence>
<dbReference type="GO" id="GO:0016226">
    <property type="term" value="P:iron-sulfur cluster assembly"/>
    <property type="evidence" value="ECO:0007669"/>
    <property type="project" value="InterPro"/>
</dbReference>
<dbReference type="VEuPathDB" id="TrichDB:TVAG_044500"/>
<dbReference type="RefSeq" id="XP_001314690.1">
    <property type="nucleotide sequence ID" value="XM_001314657.1"/>
</dbReference>
<dbReference type="InParanoid" id="A2EY22"/>
<keyword evidence="4" id="KW-1185">Reference proteome</keyword>
<dbReference type="GO" id="GO:0051604">
    <property type="term" value="P:protein maturation"/>
    <property type="evidence" value="ECO:0000318"/>
    <property type="project" value="GO_Central"/>
</dbReference>
<accession>A2EY22</accession>
<reference evidence="3" key="2">
    <citation type="journal article" date="2007" name="Science">
        <title>Draft genome sequence of the sexually transmitted pathogen Trichomonas vaginalis.</title>
        <authorList>
            <person name="Carlton J.M."/>
            <person name="Hirt R.P."/>
            <person name="Silva J.C."/>
            <person name="Delcher A.L."/>
            <person name="Schatz M."/>
            <person name="Zhao Q."/>
            <person name="Wortman J.R."/>
            <person name="Bidwell S.L."/>
            <person name="Alsmark U.C.M."/>
            <person name="Besteiro S."/>
            <person name="Sicheritz-Ponten T."/>
            <person name="Noel C.J."/>
            <person name="Dacks J.B."/>
            <person name="Foster P.G."/>
            <person name="Simillion C."/>
            <person name="Van de Peer Y."/>
            <person name="Miranda-Saavedra D."/>
            <person name="Barton G.J."/>
            <person name="Westrop G.D."/>
            <person name="Mueller S."/>
            <person name="Dessi D."/>
            <person name="Fiori P.L."/>
            <person name="Ren Q."/>
            <person name="Paulsen I."/>
            <person name="Zhang H."/>
            <person name="Bastida-Corcuera F.D."/>
            <person name="Simoes-Barbosa A."/>
            <person name="Brown M.T."/>
            <person name="Hayes R.D."/>
            <person name="Mukherjee M."/>
            <person name="Okumura C.Y."/>
            <person name="Schneider R."/>
            <person name="Smith A.J."/>
            <person name="Vanacova S."/>
            <person name="Villalvazo M."/>
            <person name="Haas B.J."/>
            <person name="Pertea M."/>
            <person name="Feldblyum T.V."/>
            <person name="Utterback T.R."/>
            <person name="Shu C.L."/>
            <person name="Osoegawa K."/>
            <person name="de Jong P.J."/>
            <person name="Hrdy I."/>
            <person name="Horvathova L."/>
            <person name="Zubacova Z."/>
            <person name="Dolezal P."/>
            <person name="Malik S.B."/>
            <person name="Logsdon J.M. Jr."/>
            <person name="Henze K."/>
            <person name="Gupta A."/>
            <person name="Wang C.C."/>
            <person name="Dunne R.L."/>
            <person name="Upcroft J.A."/>
            <person name="Upcroft P."/>
            <person name="White O."/>
            <person name="Salzberg S.L."/>
            <person name="Tang P."/>
            <person name="Chiu C.-H."/>
            <person name="Lee Y.-S."/>
            <person name="Embley T.M."/>
            <person name="Coombs G.H."/>
            <person name="Mottram J.C."/>
            <person name="Tachezy J."/>
            <person name="Fraser-Liggett C.M."/>
            <person name="Johnson P.J."/>
        </authorList>
    </citation>
    <scope>NUCLEOTIDE SEQUENCE [LARGE SCALE GENOMIC DNA]</scope>
    <source>
        <strain evidence="3">G3</strain>
    </source>
</reference>
<evidence type="ECO:0000256" key="1">
    <source>
        <dbReference type="ARBA" id="ARBA00006420"/>
    </source>
</evidence>
<dbReference type="Pfam" id="PF01106">
    <property type="entry name" value="NifU"/>
    <property type="match status" value="1"/>
</dbReference>
<dbReference type="Gene3D" id="3.30.300.130">
    <property type="entry name" value="Fe-S cluster assembly (FSCA)"/>
    <property type="match status" value="1"/>
</dbReference>
<dbReference type="GO" id="GO:0051539">
    <property type="term" value="F:4 iron, 4 sulfur cluster binding"/>
    <property type="evidence" value="ECO:0000318"/>
    <property type="project" value="GO_Central"/>
</dbReference>
<reference evidence="3" key="1">
    <citation type="submission" date="2006-10" db="EMBL/GenBank/DDBJ databases">
        <authorList>
            <person name="Amadeo P."/>
            <person name="Zhao Q."/>
            <person name="Wortman J."/>
            <person name="Fraser-Liggett C."/>
            <person name="Carlton J."/>
        </authorList>
    </citation>
    <scope>NUCLEOTIDE SEQUENCE</scope>
    <source>
        <strain evidence="3">G3</strain>
    </source>
</reference>